<dbReference type="GO" id="GO:0022857">
    <property type="term" value="F:transmembrane transporter activity"/>
    <property type="evidence" value="ECO:0007669"/>
    <property type="project" value="InterPro"/>
</dbReference>
<feature type="transmembrane region" description="Helical" evidence="5">
    <location>
        <begin position="31"/>
        <end position="52"/>
    </location>
</feature>
<keyword evidence="3 5" id="KW-0472">Membrane</keyword>
<evidence type="ECO:0000256" key="4">
    <source>
        <dbReference type="SAM" id="MobiDB-lite"/>
    </source>
</evidence>
<comment type="caution">
    <text evidence="7">The sequence shown here is derived from an EMBL/GenBank/DDBJ whole genome shotgun (WGS) entry which is preliminary data.</text>
</comment>
<evidence type="ECO:0000313" key="7">
    <source>
        <dbReference type="EMBL" id="OSJ02265.1"/>
    </source>
</evidence>
<dbReference type="EMBL" id="NAFI01000189">
    <property type="protein sequence ID" value="OSJ02265.1"/>
    <property type="molecule type" value="Genomic_DNA"/>
</dbReference>
<gene>
    <name evidence="8" type="ORF">BST63_35380</name>
    <name evidence="7" type="ORF">BSZ18_36200</name>
</gene>
<dbReference type="EMBL" id="NAFK01000177">
    <property type="protein sequence ID" value="OSJ21020.1"/>
    <property type="molecule type" value="Genomic_DNA"/>
</dbReference>
<feature type="transmembrane region" description="Helical" evidence="5">
    <location>
        <begin position="64"/>
        <end position="84"/>
    </location>
</feature>
<dbReference type="PANTHER" id="PTHR42910">
    <property type="entry name" value="TRANSPORTER SCO4007-RELATED"/>
    <property type="match status" value="1"/>
</dbReference>
<dbReference type="PROSITE" id="PS50850">
    <property type="entry name" value="MFS"/>
    <property type="match status" value="1"/>
</dbReference>
<feature type="transmembrane region" description="Helical" evidence="5">
    <location>
        <begin position="295"/>
        <end position="314"/>
    </location>
</feature>
<dbReference type="RefSeq" id="WP_085352857.1">
    <property type="nucleotide sequence ID" value="NZ_NAEX01000187.1"/>
</dbReference>
<feature type="region of interest" description="Disordered" evidence="4">
    <location>
        <begin position="1"/>
        <end position="21"/>
    </location>
</feature>
<feature type="transmembrane region" description="Helical" evidence="5">
    <location>
        <begin position="183"/>
        <end position="203"/>
    </location>
</feature>
<dbReference type="InterPro" id="IPR011701">
    <property type="entry name" value="MFS"/>
</dbReference>
<feature type="transmembrane region" description="Helical" evidence="5">
    <location>
        <begin position="237"/>
        <end position="258"/>
    </location>
</feature>
<keyword evidence="2 5" id="KW-1133">Transmembrane helix</keyword>
<evidence type="ECO:0000256" key="5">
    <source>
        <dbReference type="SAM" id="Phobius"/>
    </source>
</evidence>
<feature type="transmembrane region" description="Helical" evidence="5">
    <location>
        <begin position="358"/>
        <end position="379"/>
    </location>
</feature>
<evidence type="ECO:0000259" key="6">
    <source>
        <dbReference type="PROSITE" id="PS50850"/>
    </source>
</evidence>
<keyword evidence="1 5" id="KW-0812">Transmembrane</keyword>
<dbReference type="Pfam" id="PF07690">
    <property type="entry name" value="MFS_1"/>
    <property type="match status" value="1"/>
</dbReference>
<evidence type="ECO:0000313" key="10">
    <source>
        <dbReference type="Proteomes" id="UP000193884"/>
    </source>
</evidence>
<dbReference type="InterPro" id="IPR020846">
    <property type="entry name" value="MFS_dom"/>
</dbReference>
<dbReference type="InterPro" id="IPR036259">
    <property type="entry name" value="MFS_trans_sf"/>
</dbReference>
<evidence type="ECO:0000313" key="9">
    <source>
        <dbReference type="Proteomes" id="UP000193553"/>
    </source>
</evidence>
<dbReference type="SUPFAM" id="SSF103473">
    <property type="entry name" value="MFS general substrate transporter"/>
    <property type="match status" value="1"/>
</dbReference>
<dbReference type="Proteomes" id="UP000193553">
    <property type="component" value="Unassembled WGS sequence"/>
</dbReference>
<feature type="transmembrane region" description="Helical" evidence="5">
    <location>
        <begin position="385"/>
        <end position="406"/>
    </location>
</feature>
<evidence type="ECO:0000256" key="2">
    <source>
        <dbReference type="ARBA" id="ARBA00022989"/>
    </source>
</evidence>
<dbReference type="Gene3D" id="1.20.1250.20">
    <property type="entry name" value="MFS general substrate transporter like domains"/>
    <property type="match status" value="1"/>
</dbReference>
<feature type="transmembrane region" description="Helical" evidence="5">
    <location>
        <begin position="96"/>
        <end position="115"/>
    </location>
</feature>
<evidence type="ECO:0000313" key="8">
    <source>
        <dbReference type="EMBL" id="OSJ21020.1"/>
    </source>
</evidence>
<proteinExistence type="predicted"/>
<dbReference type="OrthoDB" id="9815356at2"/>
<organism evidence="7 9">
    <name type="scientific">Bradyrhizobium canariense</name>
    <dbReference type="NCBI Taxonomy" id="255045"/>
    <lineage>
        <taxon>Bacteria</taxon>
        <taxon>Pseudomonadati</taxon>
        <taxon>Pseudomonadota</taxon>
        <taxon>Alphaproteobacteria</taxon>
        <taxon>Hyphomicrobiales</taxon>
        <taxon>Nitrobacteraceae</taxon>
        <taxon>Bradyrhizobium</taxon>
    </lineage>
</organism>
<feature type="transmembrane region" description="Helical" evidence="5">
    <location>
        <begin position="153"/>
        <end position="171"/>
    </location>
</feature>
<dbReference type="AlphaFoldDB" id="A0A1X3ESY2"/>
<keyword evidence="10" id="KW-1185">Reference proteome</keyword>
<feature type="transmembrane region" description="Helical" evidence="5">
    <location>
        <begin position="264"/>
        <end position="283"/>
    </location>
</feature>
<dbReference type="PANTHER" id="PTHR42910:SF1">
    <property type="entry name" value="MAJOR FACILITATOR SUPERFAMILY (MFS) PROFILE DOMAIN-CONTAINING PROTEIN"/>
    <property type="match status" value="1"/>
</dbReference>
<accession>A0A1X3ESY2</accession>
<evidence type="ECO:0000256" key="3">
    <source>
        <dbReference type="ARBA" id="ARBA00023136"/>
    </source>
</evidence>
<name>A0A1X3ESY2_9BRAD</name>
<evidence type="ECO:0000256" key="1">
    <source>
        <dbReference type="ARBA" id="ARBA00022692"/>
    </source>
</evidence>
<protein>
    <submittedName>
        <fullName evidence="7">MFS transporter</fullName>
    </submittedName>
</protein>
<dbReference type="Proteomes" id="UP000193884">
    <property type="component" value="Unassembled WGS sequence"/>
</dbReference>
<sequence length="423" mass="43734">MTIHDAATAGPTNADEKADDTAGRGLSRGMAMLLALTCGLSVANIYFAQPLLDAMARDLGIDPAAIGMVVTFTQIGYAFGLILIVPLGDLWDRRRLIVGQTVLSAIGLVIVGTAAHAAVLLVGMALVGMLAVVVQVLVAFAATLARPDGRGRAIGTVTSGIVAGILLARFASGALADFGGWRMVYLVSAGLMLAMAALLLRVLPRGRQSALARSSYLSLLRSTASLFVDEPILRERALFAFLIFANLNVFWTSIVLPLSAPPFALSHTTIGLLGVAGFAGALAARNAGRLADLGWAQRTTGLSLLLMLAAWAPIACLQSSLWLVVAGVIVLDLGLQAVHVTSQSLIIAVRPDAASRLVGGYMVFYSVGSAIGAIASTMVYAMAGWSGVCVLGAGISAAALLVWVIIASRMPVTADCALMHGQK</sequence>
<dbReference type="CDD" id="cd17324">
    <property type="entry name" value="MFS_NepI_like"/>
    <property type="match status" value="1"/>
</dbReference>
<feature type="transmembrane region" description="Helical" evidence="5">
    <location>
        <begin position="121"/>
        <end position="141"/>
    </location>
</feature>
<reference evidence="9 10" key="1">
    <citation type="submission" date="2017-03" db="EMBL/GenBank/DDBJ databases">
        <title>Whole genome sequences of fourteen strains of Bradyrhizobium canariense and one strain of Bradyrhizobium japonicum isolated from Lupinus (Papilionoideae: Genisteae) species in Algeria.</title>
        <authorList>
            <person name="Crovadore J."/>
            <person name="Chekireb D."/>
            <person name="Brachmann A."/>
            <person name="Chablais R."/>
            <person name="Cochard B."/>
            <person name="Lefort F."/>
        </authorList>
    </citation>
    <scope>NUCLEOTIDE SEQUENCE [LARGE SCALE GENOMIC DNA]</scope>
    <source>
        <strain evidence="7 9">UBMA195</strain>
        <strain evidence="8 10">UBMAN05</strain>
    </source>
</reference>
<feature type="domain" description="Major facilitator superfamily (MFS) profile" evidence="6">
    <location>
        <begin position="27"/>
        <end position="411"/>
    </location>
</feature>